<dbReference type="AlphaFoldDB" id="A0A7N1A395"/>
<keyword evidence="3 4" id="KW-0326">Glycosidase</keyword>
<dbReference type="InterPro" id="IPR035992">
    <property type="entry name" value="Ricin_B-like_lectins"/>
</dbReference>
<dbReference type="GO" id="GO:0000272">
    <property type="term" value="P:polysaccharide catabolic process"/>
    <property type="evidence" value="ECO:0007669"/>
    <property type="project" value="InterPro"/>
</dbReference>
<dbReference type="Gramene" id="Kaladp0088s0114.1.v1.1">
    <property type="protein sequence ID" value="Kaladp0088s0114.1.v1.1"/>
    <property type="gene ID" value="Kaladp0088s0114.v1.1"/>
</dbReference>
<proteinExistence type="inferred from homology"/>
<dbReference type="InterPro" id="IPR017853">
    <property type="entry name" value="GH"/>
</dbReference>
<dbReference type="PANTHER" id="PTHR31263">
    <property type="entry name" value="CELLULASE FAMILY PROTEIN (AFU_ORTHOLOGUE AFUA_5G14560)"/>
    <property type="match status" value="1"/>
</dbReference>
<protein>
    <recommendedName>
        <fullName evidence="5">Glycoside hydrolase family 5 domain-containing protein</fullName>
    </recommendedName>
</protein>
<reference evidence="6" key="1">
    <citation type="submission" date="2021-01" db="UniProtKB">
        <authorList>
            <consortium name="EnsemblPlants"/>
        </authorList>
    </citation>
    <scope>IDENTIFICATION</scope>
</reference>
<name>A0A7N1A395_KALFE</name>
<dbReference type="Gene3D" id="3.20.20.80">
    <property type="entry name" value="Glycosidases"/>
    <property type="match status" value="1"/>
</dbReference>
<dbReference type="Pfam" id="PF00150">
    <property type="entry name" value="Cellulase"/>
    <property type="match status" value="1"/>
</dbReference>
<evidence type="ECO:0000313" key="6">
    <source>
        <dbReference type="EnsemblPlants" id="Kaladp0088s0114.1.v1.1"/>
    </source>
</evidence>
<evidence type="ECO:0000256" key="1">
    <source>
        <dbReference type="ARBA" id="ARBA00005641"/>
    </source>
</evidence>
<dbReference type="Proteomes" id="UP000594263">
    <property type="component" value="Unplaced"/>
</dbReference>
<dbReference type="EnsemblPlants" id="Kaladp0088s0114.1.v1.1">
    <property type="protein sequence ID" value="Kaladp0088s0114.1.v1.1"/>
    <property type="gene ID" value="Kaladp0088s0114.v1.1"/>
</dbReference>
<dbReference type="PANTHER" id="PTHR31263:SF0">
    <property type="entry name" value="CELLULASE FAMILY PROTEIN (AFU_ORTHOLOGUE AFUA_5G14560)"/>
    <property type="match status" value="1"/>
</dbReference>
<evidence type="ECO:0000259" key="5">
    <source>
        <dbReference type="Pfam" id="PF00150"/>
    </source>
</evidence>
<accession>A0A7N1A395</accession>
<organism evidence="6 7">
    <name type="scientific">Kalanchoe fedtschenkoi</name>
    <name type="common">Lavender scallops</name>
    <name type="synonym">South American air plant</name>
    <dbReference type="NCBI Taxonomy" id="63787"/>
    <lineage>
        <taxon>Eukaryota</taxon>
        <taxon>Viridiplantae</taxon>
        <taxon>Streptophyta</taxon>
        <taxon>Embryophyta</taxon>
        <taxon>Tracheophyta</taxon>
        <taxon>Spermatophyta</taxon>
        <taxon>Magnoliopsida</taxon>
        <taxon>eudicotyledons</taxon>
        <taxon>Gunneridae</taxon>
        <taxon>Pentapetalae</taxon>
        <taxon>Saxifragales</taxon>
        <taxon>Crassulaceae</taxon>
        <taxon>Kalanchoe</taxon>
    </lineage>
</organism>
<keyword evidence="7" id="KW-1185">Reference proteome</keyword>
<comment type="similarity">
    <text evidence="1 4">Belongs to the glycosyl hydrolase 5 (cellulase A) family.</text>
</comment>
<dbReference type="SUPFAM" id="SSF51445">
    <property type="entry name" value="(Trans)glycosidases"/>
    <property type="match status" value="1"/>
</dbReference>
<evidence type="ECO:0000313" key="7">
    <source>
        <dbReference type="Proteomes" id="UP000594263"/>
    </source>
</evidence>
<evidence type="ECO:0000256" key="3">
    <source>
        <dbReference type="ARBA" id="ARBA00023295"/>
    </source>
</evidence>
<dbReference type="SUPFAM" id="SSF50370">
    <property type="entry name" value="Ricin B-like lectins"/>
    <property type="match status" value="1"/>
</dbReference>
<evidence type="ECO:0000256" key="2">
    <source>
        <dbReference type="ARBA" id="ARBA00022801"/>
    </source>
</evidence>
<dbReference type="GO" id="GO:0004553">
    <property type="term" value="F:hydrolase activity, hydrolyzing O-glycosyl compounds"/>
    <property type="evidence" value="ECO:0007669"/>
    <property type="project" value="InterPro"/>
</dbReference>
<feature type="domain" description="Glycoside hydrolase family 5" evidence="5">
    <location>
        <begin position="3"/>
        <end position="155"/>
    </location>
</feature>
<evidence type="ECO:0000256" key="4">
    <source>
        <dbReference type="RuleBase" id="RU361153"/>
    </source>
</evidence>
<dbReference type="InterPro" id="IPR001547">
    <property type="entry name" value="Glyco_hydro_5"/>
</dbReference>
<sequence>MSLRNELRGGRQTASDWFDFMHQGAQTIHAAKPNALVLVSGLNYDTDFGFMRNVEFGTQWDTKLVFEFHWYAFSQSNSQDNWTKQPLYQSCGFYKQWFEEQAAFIYRNGTKPYPVILSEFGLDERGTDVGANNYLTCLSTIAAGDDLDWAVWALQGSYYIRSGEAGTEEFYGVLDNSWTAPRNPDVFKRFKLLQQTLQDPFTSIANHNVIFHPVTGACAVANVQDSNVYQQAYCNQKSGWEHTGDGAPITLSGTASCLRATGSGQAATLSNQCNDTMSKWSLLSGLRLHIGVKDADLCLEWGVVGNASIGLVTNKCNLESTGSESQWFQLLPANLK</sequence>
<keyword evidence="2 4" id="KW-0378">Hydrolase</keyword>